<dbReference type="PANTHER" id="PTHR33066:SF2">
    <property type="entry name" value="FILAGGRIN-2-LIKE"/>
    <property type="match status" value="1"/>
</dbReference>
<protein>
    <recommendedName>
        <fullName evidence="4">Core-binding (CB) domain-containing protein</fullName>
    </recommendedName>
</protein>
<dbReference type="GeneTree" id="ENSGT01140000282996"/>
<dbReference type="PANTHER" id="PTHR33066">
    <property type="entry name" value="INTEGRASE_SAM-LIKE_N DOMAIN-CONTAINING PROTEIN"/>
    <property type="match status" value="1"/>
</dbReference>
<sequence length="547" mass="60346">MPQTLGLHGGSPGSTTVRTLPYEILPEPLPKILEQGLLEPLPNNSYDQIGPSISQVVDLPSQPKHGQEMGCTTMDSHHHGCKPQGLGGDLPTTYLPRDVDGRRGTATNQYPRDQSYPKRHLPLVTAAHRPTPSHTVGQCHSSSLPKQTGRHSQQPSHAGGIPNTQLGRIARSSDISSVHTRRPELGSGLSQSPTDRSGRVGTAPRCIRPDSGQVGTSGHRHASVQAQLQGSYVLRQVTGPGGVVRGCISHTVDFQQSLCFPPTGSLTTDNSQDPTRTHIDNLNCSRLAQTDLVCRPGNNVGSSTMAATYQARLVNPRPNQPRQPDNITFNGLAVETDLWRAKGFSTPAIEILLKARKPTTTKAYYRTWKTFMDYCASTHTPWKQASTQTIIEFLAKGFHLGLSLATLKSQISALSLLLQHQWAREPDVLQFLQGVGRARPPYRDPTPPWDLNVVLTAIVSHPRRNNNILVGINYKVMFYYYRKKGKQFEKSDLIKMESMGDWLSVIRSILDNKFPDNRSHTCTWMTDETLVILPVFVFACSVGVRKC</sequence>
<dbReference type="GO" id="GO:0003677">
    <property type="term" value="F:DNA binding"/>
    <property type="evidence" value="ECO:0007669"/>
    <property type="project" value="UniProtKB-KW"/>
</dbReference>
<dbReference type="AlphaFoldDB" id="A0A803JH98"/>
<dbReference type="Ensembl" id="ENSXETT00000123652">
    <property type="protein sequence ID" value="ENSXETP00000107278"/>
    <property type="gene ID" value="ENSXETG00000046173"/>
</dbReference>
<reference evidence="3" key="2">
    <citation type="submission" date="2021-03" db="UniProtKB">
        <authorList>
            <consortium name="Ensembl"/>
        </authorList>
    </citation>
    <scope>IDENTIFICATION</scope>
</reference>
<proteinExistence type="predicted"/>
<reference evidence="3" key="1">
    <citation type="journal article" date="2010" name="Science">
        <title>The genome of the Western clawed frog Xenopus tropicalis.</title>
        <authorList>
            <person name="Hellsten U."/>
            <person name="Harland R.M."/>
            <person name="Gilchrist M.J."/>
            <person name="Hendrix D."/>
            <person name="Jurka J."/>
            <person name="Kapitonov V."/>
            <person name="Ovcharenko I."/>
            <person name="Putnam N.H."/>
            <person name="Shu S."/>
            <person name="Taher L."/>
            <person name="Blitz I.L."/>
            <person name="Blumberg B."/>
            <person name="Dichmann D.S."/>
            <person name="Dubchak I."/>
            <person name="Amaya E."/>
            <person name="Detter J.C."/>
            <person name="Fletcher R."/>
            <person name="Gerhard D.S."/>
            <person name="Goodstein D."/>
            <person name="Graves T."/>
            <person name="Grigoriev I.V."/>
            <person name="Grimwood J."/>
            <person name="Kawashima T."/>
            <person name="Lindquist E."/>
            <person name="Lucas S.M."/>
            <person name="Mead P.E."/>
            <person name="Mitros T."/>
            <person name="Ogino H."/>
            <person name="Ohta Y."/>
            <person name="Poliakov A.V."/>
            <person name="Pollet N."/>
            <person name="Robert J."/>
            <person name="Salamov A."/>
            <person name="Sater A.K."/>
            <person name="Schmutz J."/>
            <person name="Terry A."/>
            <person name="Vize P.D."/>
            <person name="Warren W.C."/>
            <person name="Wells D."/>
            <person name="Wills A."/>
            <person name="Wilson R.K."/>
            <person name="Zimmerman L.B."/>
            <person name="Zorn A.M."/>
            <person name="Grainger R."/>
            <person name="Grammer T."/>
            <person name="Khokha M.K."/>
            <person name="Richardson P.M."/>
            <person name="Rokhsar D.S."/>
        </authorList>
    </citation>
    <scope>NUCLEOTIDE SEQUENCE [LARGE SCALE GENOMIC DNA]</scope>
    <source>
        <strain evidence="3">Nigerian</strain>
    </source>
</reference>
<dbReference type="SUPFAM" id="SSF47823">
    <property type="entry name" value="lambda integrase-like, N-terminal domain"/>
    <property type="match status" value="1"/>
</dbReference>
<evidence type="ECO:0000313" key="3">
    <source>
        <dbReference type="Ensembl" id="ENSXETP00000107278"/>
    </source>
</evidence>
<dbReference type="InterPro" id="IPR010998">
    <property type="entry name" value="Integrase_recombinase_N"/>
</dbReference>
<feature type="region of interest" description="Disordered" evidence="2">
    <location>
        <begin position="129"/>
        <end position="218"/>
    </location>
</feature>
<feature type="compositionally biased region" description="Polar residues" evidence="2">
    <location>
        <begin position="132"/>
        <end position="166"/>
    </location>
</feature>
<accession>A0A803JH98</accession>
<evidence type="ECO:0000256" key="1">
    <source>
        <dbReference type="ARBA" id="ARBA00023125"/>
    </source>
</evidence>
<keyword evidence="1" id="KW-0238">DNA-binding</keyword>
<name>A0A803JH98_XENTR</name>
<organism evidence="3">
    <name type="scientific">Xenopus tropicalis</name>
    <name type="common">Western clawed frog</name>
    <name type="synonym">Silurana tropicalis</name>
    <dbReference type="NCBI Taxonomy" id="8364"/>
    <lineage>
        <taxon>Eukaryota</taxon>
        <taxon>Metazoa</taxon>
        <taxon>Chordata</taxon>
        <taxon>Craniata</taxon>
        <taxon>Vertebrata</taxon>
        <taxon>Euteleostomi</taxon>
        <taxon>Amphibia</taxon>
        <taxon>Batrachia</taxon>
        <taxon>Anura</taxon>
        <taxon>Pipoidea</taxon>
        <taxon>Pipidae</taxon>
        <taxon>Xenopodinae</taxon>
        <taxon>Xenopus</taxon>
        <taxon>Silurana</taxon>
    </lineage>
</organism>
<evidence type="ECO:0008006" key="4">
    <source>
        <dbReference type="Google" id="ProtNLM"/>
    </source>
</evidence>
<dbReference type="InParanoid" id="A0A803JH98"/>
<evidence type="ECO:0000256" key="2">
    <source>
        <dbReference type="SAM" id="MobiDB-lite"/>
    </source>
</evidence>
<dbReference type="Gene3D" id="1.10.150.130">
    <property type="match status" value="1"/>
</dbReference>